<proteinExistence type="predicted"/>
<organism evidence="1 2">
    <name type="scientific">Artomyces pyxidatus</name>
    <dbReference type="NCBI Taxonomy" id="48021"/>
    <lineage>
        <taxon>Eukaryota</taxon>
        <taxon>Fungi</taxon>
        <taxon>Dikarya</taxon>
        <taxon>Basidiomycota</taxon>
        <taxon>Agaricomycotina</taxon>
        <taxon>Agaricomycetes</taxon>
        <taxon>Russulales</taxon>
        <taxon>Auriscalpiaceae</taxon>
        <taxon>Artomyces</taxon>
    </lineage>
</organism>
<sequence length="393" mass="44001">MTDITHLPPEVLDIILSCIEDPTDVKHFALTSRSFAAVASPNHTQLRAVWCPRQSISVWNSLATNAAQARNVRYLHIGDYEESGPCHFPKVSGATRTNTTPRNRWRGELEADSELHDVLRAEEALIIAAVKNMPHLLAFRWDCFDPPVVIAQREPDEQDIWTALSSCRDLRELRITEYYCYVGGPGRTLFGAERFAFSSLTVFEYRTRYVEEGGVTPDYTSLGIMLRERCPRLQRLNLVLAGFPPPDIGDSILRGRWPDLQHLFLLAAACRPEALVTFLSAHPRLQTVGFSEFIGCREIPGDILWDPALNPQIDAPLACPAGILPNLSEIECCAGHAFDILSASLTGDRADRHISVEVLFYGDGSTVHRLADFLSFIRRFPNVQVSDSAVFQR</sequence>
<dbReference type="EMBL" id="MU277215">
    <property type="protein sequence ID" value="KAI0061056.1"/>
    <property type="molecule type" value="Genomic_DNA"/>
</dbReference>
<dbReference type="Proteomes" id="UP000814140">
    <property type="component" value="Unassembled WGS sequence"/>
</dbReference>
<comment type="caution">
    <text evidence="1">The sequence shown here is derived from an EMBL/GenBank/DDBJ whole genome shotgun (WGS) entry which is preliminary data.</text>
</comment>
<evidence type="ECO:0000313" key="1">
    <source>
        <dbReference type="EMBL" id="KAI0061056.1"/>
    </source>
</evidence>
<gene>
    <name evidence="1" type="ORF">BV25DRAFT_1827303</name>
</gene>
<accession>A0ACB8SZB2</accession>
<keyword evidence="2" id="KW-1185">Reference proteome</keyword>
<name>A0ACB8SZB2_9AGAM</name>
<protein>
    <submittedName>
        <fullName evidence="1">Uncharacterized protein</fullName>
    </submittedName>
</protein>
<reference evidence="1" key="1">
    <citation type="submission" date="2021-03" db="EMBL/GenBank/DDBJ databases">
        <authorList>
            <consortium name="DOE Joint Genome Institute"/>
            <person name="Ahrendt S."/>
            <person name="Looney B.P."/>
            <person name="Miyauchi S."/>
            <person name="Morin E."/>
            <person name="Drula E."/>
            <person name="Courty P.E."/>
            <person name="Chicoki N."/>
            <person name="Fauchery L."/>
            <person name="Kohler A."/>
            <person name="Kuo A."/>
            <person name="Labutti K."/>
            <person name="Pangilinan J."/>
            <person name="Lipzen A."/>
            <person name="Riley R."/>
            <person name="Andreopoulos W."/>
            <person name="He G."/>
            <person name="Johnson J."/>
            <person name="Barry K.W."/>
            <person name="Grigoriev I.V."/>
            <person name="Nagy L."/>
            <person name="Hibbett D."/>
            <person name="Henrissat B."/>
            <person name="Matheny P.B."/>
            <person name="Labbe J."/>
            <person name="Martin F."/>
        </authorList>
    </citation>
    <scope>NUCLEOTIDE SEQUENCE</scope>
    <source>
        <strain evidence="1">HHB10654</strain>
    </source>
</reference>
<evidence type="ECO:0000313" key="2">
    <source>
        <dbReference type="Proteomes" id="UP000814140"/>
    </source>
</evidence>
<reference evidence="1" key="2">
    <citation type="journal article" date="2022" name="New Phytol.">
        <title>Evolutionary transition to the ectomycorrhizal habit in the genomes of a hyperdiverse lineage of mushroom-forming fungi.</title>
        <authorList>
            <person name="Looney B."/>
            <person name="Miyauchi S."/>
            <person name="Morin E."/>
            <person name="Drula E."/>
            <person name="Courty P.E."/>
            <person name="Kohler A."/>
            <person name="Kuo A."/>
            <person name="LaButti K."/>
            <person name="Pangilinan J."/>
            <person name="Lipzen A."/>
            <person name="Riley R."/>
            <person name="Andreopoulos W."/>
            <person name="He G."/>
            <person name="Johnson J."/>
            <person name="Nolan M."/>
            <person name="Tritt A."/>
            <person name="Barry K.W."/>
            <person name="Grigoriev I.V."/>
            <person name="Nagy L.G."/>
            <person name="Hibbett D."/>
            <person name="Henrissat B."/>
            <person name="Matheny P.B."/>
            <person name="Labbe J."/>
            <person name="Martin F.M."/>
        </authorList>
    </citation>
    <scope>NUCLEOTIDE SEQUENCE</scope>
    <source>
        <strain evidence="1">HHB10654</strain>
    </source>
</reference>